<dbReference type="InterPro" id="IPR001810">
    <property type="entry name" value="F-box_dom"/>
</dbReference>
<name>A0A7U2I6L6_PHANO</name>
<reference evidence="4" key="1">
    <citation type="journal article" date="2021" name="BMC Genomics">
        <title>Chromosome-level genome assembly and manually-curated proteome of model necrotroph Parastagonospora nodorum Sn15 reveals a genome-wide trove of candidate effector homologs, and redundancy of virulence-related functions within an accessory chromosome.</title>
        <authorList>
            <person name="Bertazzoni S."/>
            <person name="Jones D.A.B."/>
            <person name="Phan H.T."/>
            <person name="Tan K.-C."/>
            <person name="Hane J.K."/>
        </authorList>
    </citation>
    <scope>NUCLEOTIDE SEQUENCE [LARGE SCALE GENOMIC DNA]</scope>
    <source>
        <strain evidence="4">SN15 / ATCC MYA-4574 / FGSC 10173)</strain>
    </source>
</reference>
<protein>
    <recommendedName>
        <fullName evidence="2">F-box domain-containing protein</fullName>
    </recommendedName>
</protein>
<sequence length="415" mass="46931">MPKSTRASARISKAHHRIPSKTSRTRSGRQPSQQKNAQSLIAEATSKRRTPKLPPLAFLARSPDVINADPNRQVRLFALPQELLEQIASHLPLVSVICLTLTCKGAAEAIGTHSWANYKKEKRWAMDRNGFIELLARDWGDILEFCTRCDTLHPPLQPPRSHRETKLTKWCFGQDAIIDYLPQGASHGYSPVFLHIANAMEDSKDFNSKGNVGLPIDTLSDDFTITENNLTWNLNTSGQRIVGNLIVKHVHTFRSRKSKTLTAKDLLTLPIRLCPHQSTTTDKPERSRYIKGKCVEQNGSLFTHAITIAFPVTSQTSVNLDSLKPLTPSEQAQVSASHAGEEVHWRCRSCPTKYRVLHNKEAVAITSWHCFGRDMYHASKYWKWMVRRTGTTLGTDKRNDEWWSPSRTVPDFFCG</sequence>
<proteinExistence type="predicted"/>
<accession>A0A7U2I6L6</accession>
<dbReference type="OrthoDB" id="3766406at2759"/>
<organism evidence="3 4">
    <name type="scientific">Phaeosphaeria nodorum (strain SN15 / ATCC MYA-4574 / FGSC 10173)</name>
    <name type="common">Glume blotch fungus</name>
    <name type="synonym">Parastagonospora nodorum</name>
    <dbReference type="NCBI Taxonomy" id="321614"/>
    <lineage>
        <taxon>Eukaryota</taxon>
        <taxon>Fungi</taxon>
        <taxon>Dikarya</taxon>
        <taxon>Ascomycota</taxon>
        <taxon>Pezizomycotina</taxon>
        <taxon>Dothideomycetes</taxon>
        <taxon>Pleosporomycetidae</taxon>
        <taxon>Pleosporales</taxon>
        <taxon>Pleosporineae</taxon>
        <taxon>Phaeosphaeriaceae</taxon>
        <taxon>Parastagonospora</taxon>
    </lineage>
</organism>
<dbReference type="AlphaFoldDB" id="A0A7U2I6L6"/>
<dbReference type="OMA" id="WHSFGRD"/>
<dbReference type="PROSITE" id="PS50181">
    <property type="entry name" value="FBOX"/>
    <property type="match status" value="1"/>
</dbReference>
<evidence type="ECO:0000259" key="2">
    <source>
        <dbReference type="PROSITE" id="PS50181"/>
    </source>
</evidence>
<feature type="compositionally biased region" description="Basic residues" evidence="1">
    <location>
        <begin position="12"/>
        <end position="27"/>
    </location>
</feature>
<evidence type="ECO:0000313" key="3">
    <source>
        <dbReference type="EMBL" id="QRD01792.1"/>
    </source>
</evidence>
<dbReference type="RefSeq" id="XP_001795189.1">
    <property type="nucleotide sequence ID" value="XM_001795137.1"/>
</dbReference>
<evidence type="ECO:0000313" key="4">
    <source>
        <dbReference type="Proteomes" id="UP000663193"/>
    </source>
</evidence>
<dbReference type="EMBL" id="CP069035">
    <property type="protein sequence ID" value="QRD01792.1"/>
    <property type="molecule type" value="Genomic_DNA"/>
</dbReference>
<evidence type="ECO:0000256" key="1">
    <source>
        <dbReference type="SAM" id="MobiDB-lite"/>
    </source>
</evidence>
<gene>
    <name evidence="3" type="ORF">JI435_047760</name>
</gene>
<dbReference type="SUPFAM" id="SSF81383">
    <property type="entry name" value="F-box domain"/>
    <property type="match status" value="1"/>
</dbReference>
<keyword evidence="4" id="KW-1185">Reference proteome</keyword>
<feature type="domain" description="F-box" evidence="2">
    <location>
        <begin position="73"/>
        <end position="118"/>
    </location>
</feature>
<dbReference type="KEGG" id="pno:SNOG_04776"/>
<dbReference type="VEuPathDB" id="FungiDB:JI435_047760"/>
<feature type="region of interest" description="Disordered" evidence="1">
    <location>
        <begin position="1"/>
        <end position="46"/>
    </location>
</feature>
<dbReference type="InterPro" id="IPR036047">
    <property type="entry name" value="F-box-like_dom_sf"/>
</dbReference>
<feature type="compositionally biased region" description="Polar residues" evidence="1">
    <location>
        <begin position="28"/>
        <end position="39"/>
    </location>
</feature>
<dbReference type="Proteomes" id="UP000663193">
    <property type="component" value="Chromosome 13"/>
</dbReference>
<dbReference type="Pfam" id="PF00646">
    <property type="entry name" value="F-box"/>
    <property type="match status" value="1"/>
</dbReference>